<protein>
    <recommendedName>
        <fullName evidence="6">Fms interacting protein</fullName>
    </recommendedName>
</protein>
<sequence>MATSAEEQLKHTLASLSELSDLKVQSADEDLCSSISEANRAAAMQLLALSTPLFSNLKRVNRSIYTELNAQKLRVAQERAKVDTARLALQNLKYEESMLELEVKVCQEFQSIFQDISIHELEEFHALRSQRTLSQDTDEAMEDAKKDTQAKGLKGEDEDEDEELDDDHKLMLARLRFELRERKRLETEKQRLQQDKTEVTKDNKDKKMKLEQVEKQLKDLLTAAQAVQAKFESF</sequence>
<evidence type="ECO:0000256" key="2">
    <source>
        <dbReference type="ARBA" id="ARBA00008044"/>
    </source>
</evidence>
<dbReference type="GO" id="GO:0006406">
    <property type="term" value="P:mRNA export from nucleus"/>
    <property type="evidence" value="ECO:0007669"/>
    <property type="project" value="TreeGrafter"/>
</dbReference>
<dbReference type="Pfam" id="PF09766">
    <property type="entry name" value="FmiP_Thoc5"/>
    <property type="match status" value="1"/>
</dbReference>
<dbReference type="InterPro" id="IPR019163">
    <property type="entry name" value="THO_Thoc5"/>
</dbReference>
<keyword evidence="3" id="KW-0539">Nucleus</keyword>
<evidence type="ECO:0000313" key="5">
    <source>
        <dbReference type="EMBL" id="CDI54081.1"/>
    </source>
</evidence>
<dbReference type="EMBL" id="HG529603">
    <property type="protein sequence ID" value="CDI54081.1"/>
    <property type="molecule type" value="Genomic_DNA"/>
</dbReference>
<organism evidence="5">
    <name type="scientific">Melanopsichium pennsylvanicum 4</name>
    <dbReference type="NCBI Taxonomy" id="1398559"/>
    <lineage>
        <taxon>Eukaryota</taxon>
        <taxon>Fungi</taxon>
        <taxon>Dikarya</taxon>
        <taxon>Basidiomycota</taxon>
        <taxon>Ustilaginomycotina</taxon>
        <taxon>Ustilaginomycetes</taxon>
        <taxon>Ustilaginales</taxon>
        <taxon>Ustilaginaceae</taxon>
        <taxon>Melanopsichium</taxon>
    </lineage>
</organism>
<dbReference type="PANTHER" id="PTHR13375">
    <property type="entry name" value="FMS INTERACTING PROTEIN"/>
    <property type="match status" value="1"/>
</dbReference>
<feature type="region of interest" description="Disordered" evidence="4">
    <location>
        <begin position="132"/>
        <end position="165"/>
    </location>
</feature>
<evidence type="ECO:0000256" key="4">
    <source>
        <dbReference type="SAM" id="MobiDB-lite"/>
    </source>
</evidence>
<evidence type="ECO:0000256" key="1">
    <source>
        <dbReference type="ARBA" id="ARBA00004123"/>
    </source>
</evidence>
<dbReference type="PANTHER" id="PTHR13375:SF3">
    <property type="entry name" value="THO COMPLEX SUBUNIT 5 HOMOLOG"/>
    <property type="match status" value="1"/>
</dbReference>
<dbReference type="AlphaFoldDB" id="A0A077R4S7"/>
<comment type="subcellular location">
    <subcellularLocation>
        <location evidence="1">Nucleus</location>
    </subcellularLocation>
</comment>
<proteinExistence type="inferred from homology"/>
<dbReference type="GO" id="GO:0000445">
    <property type="term" value="C:THO complex part of transcription export complex"/>
    <property type="evidence" value="ECO:0007669"/>
    <property type="project" value="TreeGrafter"/>
</dbReference>
<reference evidence="5" key="1">
    <citation type="journal article" date="2014" name="Genome Biol. Evol.">
        <title>Gene Loss Rather Than Gene Gain Is Associated with a Host Jump from Monocots to Dicots in the Smut Fungus Melanopsichium pennsylvanicum.</title>
        <authorList>
            <person name="Sharma R."/>
            <person name="Mishra B."/>
            <person name="Runge F."/>
            <person name="Thines M."/>
        </authorList>
    </citation>
    <scope>NUCLEOTIDE SEQUENCE</scope>
    <source>
        <strain evidence="5">4</strain>
    </source>
</reference>
<evidence type="ECO:0000256" key="3">
    <source>
        <dbReference type="ARBA" id="ARBA00023242"/>
    </source>
</evidence>
<feature type="compositionally biased region" description="Basic and acidic residues" evidence="4">
    <location>
        <begin position="142"/>
        <end position="155"/>
    </location>
</feature>
<evidence type="ECO:0008006" key="6">
    <source>
        <dbReference type="Google" id="ProtNLM"/>
    </source>
</evidence>
<accession>A0A077R4S7</accession>
<feature type="region of interest" description="Disordered" evidence="4">
    <location>
        <begin position="187"/>
        <end position="206"/>
    </location>
</feature>
<dbReference type="GO" id="GO:0003729">
    <property type="term" value="F:mRNA binding"/>
    <property type="evidence" value="ECO:0007669"/>
    <property type="project" value="TreeGrafter"/>
</dbReference>
<name>A0A077R4S7_9BASI</name>
<feature type="compositionally biased region" description="Acidic residues" evidence="4">
    <location>
        <begin position="156"/>
        <end position="165"/>
    </location>
</feature>
<comment type="similarity">
    <text evidence="2">Belongs to the THOC5 family.</text>
</comment>